<dbReference type="VEuPathDB" id="TriTrypDB:Tbg972.7.8500"/>
<feature type="region of interest" description="Disordered" evidence="2">
    <location>
        <begin position="75"/>
        <end position="103"/>
    </location>
</feature>
<dbReference type="OrthoDB" id="10068793at2759"/>
<sequence>MSSLPSGNGNWSADIIRTASKVDAVTMYKGQAHVRRYAKIKLPFDDTINTSPRTPANTPVASTDVVDQMSVRDVTANTRDSSNSSVKVETDAGSYPSGVVEPQRRLVNEKNKEDLEEEEVEGREVHIYFAMPPSFDQDSVQVRFDAYTSERVLVCGVFFENIEEDPATDGSHEGVAEDALNVKKDLRTMEAKLERVVRKRAVNKLQQEELNHGVDIATNLFDRACGPLTDELADALVTDFWKMQIDGVEERTRQYLKEKRRLQSEDTQLEKEEMDIERQIELMNRRIFEVEGERNTALRWLDIPDVEATSTRESSAPAGRHRFCCIVVRTMERILESTVFVLYISHDASWRCEYEVALDSQKREVTLQYNAVVSGGVEDFDDVALTLSSAAPRRHAGRGAKLKPWRLEVSGVNSCGTSSTGNAKEGKPAGPFGDASGESSDGSDDEQELPDEPWNVAGNEDGPGGVMNFTLPGRYSIRALTRSAVDAQTELRVPIATRRWEAEVNYVTVPGVSEAAYATATCTNEGTNDSEGALLILAGKASVQLDGDFVANSMLERTPPGEKLRIYFGVDPSIEVRRDFLTKKHDDADKFLGFSLPGSNGRSRVTYSYTTTLTNKKPMETVTLTLREHIPKSDDKELVVQLIEPANYAVDDEEKRRGFETEGEVNIEVVLKPGESRRVDFSFMIDAPRKSRIYGL</sequence>
<proteinExistence type="predicted"/>
<dbReference type="NCBIfam" id="TIGR02231">
    <property type="entry name" value="mucoidy inhibitor MuiA family protein"/>
    <property type="match status" value="1"/>
</dbReference>
<dbReference type="PANTHER" id="PTHR31005">
    <property type="entry name" value="DUF4139 DOMAIN-CONTAINING PROTEIN"/>
    <property type="match status" value="1"/>
</dbReference>
<dbReference type="AlphaFoldDB" id="C9ZUB2"/>
<accession>C9ZUB2</accession>
<feature type="region of interest" description="Disordered" evidence="2">
    <location>
        <begin position="413"/>
        <end position="467"/>
    </location>
</feature>
<dbReference type="GeneID" id="23863189"/>
<evidence type="ECO:0000313" key="5">
    <source>
        <dbReference type="Proteomes" id="UP000002316"/>
    </source>
</evidence>
<dbReference type="Proteomes" id="UP000002316">
    <property type="component" value="Chromosome 7"/>
</dbReference>
<evidence type="ECO:0000259" key="3">
    <source>
        <dbReference type="Pfam" id="PF13598"/>
    </source>
</evidence>
<feature type="compositionally biased region" description="Acidic residues" evidence="2">
    <location>
        <begin position="441"/>
        <end position="451"/>
    </location>
</feature>
<gene>
    <name evidence="4" type="ORF">TbgDal_VII8500</name>
</gene>
<keyword evidence="1" id="KW-0175">Coiled coil</keyword>
<dbReference type="InterPro" id="IPR037291">
    <property type="entry name" value="DUF4139"/>
</dbReference>
<evidence type="ECO:0000256" key="1">
    <source>
        <dbReference type="SAM" id="Coils"/>
    </source>
</evidence>
<organism evidence="4 5">
    <name type="scientific">Trypanosoma brucei gambiense (strain MHOM/CI/86/DAL972)</name>
    <dbReference type="NCBI Taxonomy" id="679716"/>
    <lineage>
        <taxon>Eukaryota</taxon>
        <taxon>Discoba</taxon>
        <taxon>Euglenozoa</taxon>
        <taxon>Kinetoplastea</taxon>
        <taxon>Metakinetoplastina</taxon>
        <taxon>Trypanosomatida</taxon>
        <taxon>Trypanosomatidae</taxon>
        <taxon>Trypanosoma</taxon>
    </lineage>
</organism>
<feature type="compositionally biased region" description="Polar residues" evidence="2">
    <location>
        <begin position="75"/>
        <end position="87"/>
    </location>
</feature>
<dbReference type="PANTHER" id="PTHR31005:SF9">
    <property type="entry name" value="DUF4139 DOMAIN-CONTAINING PROTEIN"/>
    <property type="match status" value="1"/>
</dbReference>
<reference evidence="5" key="1">
    <citation type="journal article" date="2010" name="PLoS Negl. Trop. Dis.">
        <title>The genome sequence of Trypanosoma brucei gambiense, causative agent of chronic human african trypanosomiasis.</title>
        <authorList>
            <person name="Jackson A.P."/>
            <person name="Sanders M."/>
            <person name="Berry A."/>
            <person name="McQuillan J."/>
            <person name="Aslett M.A."/>
            <person name="Quail M.A."/>
            <person name="Chukualim B."/>
            <person name="Capewell P."/>
            <person name="MacLeod A."/>
            <person name="Melville S.E."/>
            <person name="Gibson W."/>
            <person name="Barry J.D."/>
            <person name="Berriman M."/>
            <person name="Hertz-Fowler C."/>
        </authorList>
    </citation>
    <scope>NUCLEOTIDE SEQUENCE [LARGE SCALE GENOMIC DNA]</scope>
    <source>
        <strain evidence="5">MHOM/CI/86/DAL972</strain>
    </source>
</reference>
<dbReference type="InterPro" id="IPR011935">
    <property type="entry name" value="CHP02231"/>
</dbReference>
<name>C9ZUB2_TRYB9</name>
<dbReference type="EMBL" id="FN554970">
    <property type="protein sequence ID" value="CBH12999.1"/>
    <property type="molecule type" value="Genomic_DNA"/>
</dbReference>
<evidence type="ECO:0000256" key="2">
    <source>
        <dbReference type="SAM" id="MobiDB-lite"/>
    </source>
</evidence>
<feature type="domain" description="DUF4139" evidence="3">
    <location>
        <begin position="341"/>
        <end position="689"/>
    </location>
</feature>
<dbReference type="RefSeq" id="XP_011775277.1">
    <property type="nucleotide sequence ID" value="XM_011776975.1"/>
</dbReference>
<feature type="coiled-coil region" evidence="1">
    <location>
        <begin position="245"/>
        <end position="279"/>
    </location>
</feature>
<evidence type="ECO:0000313" key="4">
    <source>
        <dbReference type="EMBL" id="CBH12999.1"/>
    </source>
</evidence>
<dbReference type="Pfam" id="PF13598">
    <property type="entry name" value="DUF4139"/>
    <property type="match status" value="1"/>
</dbReference>
<protein>
    <recommendedName>
        <fullName evidence="3">DUF4139 domain-containing protein</fullName>
    </recommendedName>
</protein>
<feature type="compositionally biased region" description="Polar residues" evidence="2">
    <location>
        <begin position="413"/>
        <end position="422"/>
    </location>
</feature>
<dbReference type="KEGG" id="tbg:TbgDal_VII8500"/>